<keyword evidence="2 6" id="KW-0863">Zinc-finger</keyword>
<dbReference type="AlphaFoldDB" id="A0A022Q776"/>
<dbReference type="InterPro" id="IPR001878">
    <property type="entry name" value="Znf_CCHC"/>
</dbReference>
<dbReference type="GO" id="GO:0034244">
    <property type="term" value="P:negative regulation of transcription elongation by RNA polymerase II"/>
    <property type="evidence" value="ECO:0007669"/>
    <property type="project" value="InterPro"/>
</dbReference>
<evidence type="ECO:0000256" key="5">
    <source>
        <dbReference type="ARBA" id="ARBA00023163"/>
    </source>
</evidence>
<evidence type="ECO:0000256" key="7">
    <source>
        <dbReference type="SAM" id="MobiDB-lite"/>
    </source>
</evidence>
<keyword evidence="1" id="KW-0479">Metal-binding</keyword>
<organism evidence="9 10">
    <name type="scientific">Erythranthe guttata</name>
    <name type="common">Yellow monkey flower</name>
    <name type="synonym">Mimulus guttatus</name>
    <dbReference type="NCBI Taxonomy" id="4155"/>
    <lineage>
        <taxon>Eukaryota</taxon>
        <taxon>Viridiplantae</taxon>
        <taxon>Streptophyta</taxon>
        <taxon>Embryophyta</taxon>
        <taxon>Tracheophyta</taxon>
        <taxon>Spermatophyta</taxon>
        <taxon>Magnoliopsida</taxon>
        <taxon>eudicotyledons</taxon>
        <taxon>Gunneridae</taxon>
        <taxon>Pentapetalae</taxon>
        <taxon>asterids</taxon>
        <taxon>lamiids</taxon>
        <taxon>Lamiales</taxon>
        <taxon>Phrymaceae</taxon>
        <taxon>Erythranthe</taxon>
    </lineage>
</organism>
<dbReference type="SMART" id="SM00343">
    <property type="entry name" value="ZnF_C2HC"/>
    <property type="match status" value="1"/>
</dbReference>
<dbReference type="Pfam" id="PF23121">
    <property type="entry name" value="SPOC_AIPP2"/>
    <property type="match status" value="1"/>
</dbReference>
<keyword evidence="4" id="KW-0805">Transcription regulation</keyword>
<dbReference type="eggNOG" id="ENOG502RXM7">
    <property type="taxonomic scope" value="Eukaryota"/>
</dbReference>
<evidence type="ECO:0000256" key="6">
    <source>
        <dbReference type="PROSITE-ProRule" id="PRU00047"/>
    </source>
</evidence>
<dbReference type="GO" id="GO:0140566">
    <property type="term" value="F:histone reader activity"/>
    <property type="evidence" value="ECO:0007669"/>
    <property type="project" value="InterPro"/>
</dbReference>
<dbReference type="InterPro" id="IPR036875">
    <property type="entry name" value="Znf_CCHC_sf"/>
</dbReference>
<name>A0A022Q776_ERYGU</name>
<evidence type="ECO:0000256" key="2">
    <source>
        <dbReference type="ARBA" id="ARBA00022771"/>
    </source>
</evidence>
<feature type="region of interest" description="Disordered" evidence="7">
    <location>
        <begin position="270"/>
        <end position="292"/>
    </location>
</feature>
<dbReference type="InterPro" id="IPR056280">
    <property type="entry name" value="AIPP2-like_SPOC"/>
</dbReference>
<evidence type="ECO:0000259" key="8">
    <source>
        <dbReference type="PROSITE" id="PS50158"/>
    </source>
</evidence>
<feature type="compositionally biased region" description="Basic residues" evidence="7">
    <location>
        <begin position="273"/>
        <end position="282"/>
    </location>
</feature>
<evidence type="ECO:0000256" key="1">
    <source>
        <dbReference type="ARBA" id="ARBA00022723"/>
    </source>
</evidence>
<keyword evidence="3" id="KW-0862">Zinc</keyword>
<dbReference type="GO" id="GO:0008270">
    <property type="term" value="F:zinc ion binding"/>
    <property type="evidence" value="ECO:0007669"/>
    <property type="project" value="UniProtKB-KW"/>
</dbReference>
<keyword evidence="5" id="KW-0804">Transcription</keyword>
<dbReference type="Proteomes" id="UP000030748">
    <property type="component" value="Unassembled WGS sequence"/>
</dbReference>
<evidence type="ECO:0000256" key="4">
    <source>
        <dbReference type="ARBA" id="ARBA00023015"/>
    </source>
</evidence>
<accession>A0A022Q776</accession>
<dbReference type="SUPFAM" id="SSF57756">
    <property type="entry name" value="Retrovirus zinc finger-like domains"/>
    <property type="match status" value="1"/>
</dbReference>
<keyword evidence="10" id="KW-1185">Reference proteome</keyword>
<evidence type="ECO:0000313" key="9">
    <source>
        <dbReference type="EMBL" id="EYU23826.1"/>
    </source>
</evidence>
<feature type="domain" description="CCHC-type" evidence="8">
    <location>
        <begin position="305"/>
        <end position="320"/>
    </location>
</feature>
<dbReference type="PANTHER" id="PTHR33304:SF18">
    <property type="entry name" value="CHROMATIN REGULATOR PHD FAMILY-RELATED"/>
    <property type="match status" value="1"/>
</dbReference>
<protein>
    <recommendedName>
        <fullName evidence="8">CCHC-type domain-containing protein</fullName>
    </recommendedName>
</protein>
<proteinExistence type="predicted"/>
<dbReference type="GO" id="GO:0003676">
    <property type="term" value="F:nucleic acid binding"/>
    <property type="evidence" value="ECO:0007669"/>
    <property type="project" value="InterPro"/>
</dbReference>
<dbReference type="EMBL" id="KI632147">
    <property type="protein sequence ID" value="EYU23826.1"/>
    <property type="molecule type" value="Genomic_DNA"/>
</dbReference>
<evidence type="ECO:0000256" key="3">
    <source>
        <dbReference type="ARBA" id="ARBA00022833"/>
    </source>
</evidence>
<gene>
    <name evidence="9" type="ORF">MIMGU_mgv1a009890mg</name>
</gene>
<dbReference type="InterPro" id="IPR049914">
    <property type="entry name" value="PHD1-3/5-6"/>
</dbReference>
<sequence>MRAIVQNAELLIFASTELPMLYWRFQGKYYLWGVFRAKQNRAPSSQSYEGESRYNPVMHADLPKDTGFSWDMMTTRNPLAILLDQNRLNGTNYGDWKRNLNIVLTSEELTHVLNEEPPQKPAECASQEVKDAYKSWFHKQHYSLASSKDVMASLKEMVIEENFPAIQTAMTALTCKMAQGTRVYEHVKKMIGYINELETLGAEMERVIKMDAVLFSLPKAFNQFVLNVSGRNSVMSLFGVRNILQRAKDWIEKDEPVVVGPEVVLKAAATKAKTNKKRKRKSWNKENPKQCGLKKQVKDKSEDCCFHCGKVGHWRRNCREYLTRLRNN</sequence>
<evidence type="ECO:0000313" key="10">
    <source>
        <dbReference type="Proteomes" id="UP000030748"/>
    </source>
</evidence>
<dbReference type="PANTHER" id="PTHR33304">
    <property type="match status" value="1"/>
</dbReference>
<dbReference type="PROSITE" id="PS50158">
    <property type="entry name" value="ZF_CCHC"/>
    <property type="match status" value="1"/>
</dbReference>
<reference evidence="9 10" key="1">
    <citation type="journal article" date="2013" name="Proc. Natl. Acad. Sci. U.S.A.">
        <title>Fine-scale variation in meiotic recombination in Mimulus inferred from population shotgun sequencing.</title>
        <authorList>
            <person name="Hellsten U."/>
            <person name="Wright K.M."/>
            <person name="Jenkins J."/>
            <person name="Shu S."/>
            <person name="Yuan Y."/>
            <person name="Wessler S.R."/>
            <person name="Schmutz J."/>
            <person name="Willis J.H."/>
            <person name="Rokhsar D.S."/>
        </authorList>
    </citation>
    <scope>NUCLEOTIDE SEQUENCE [LARGE SCALE GENOMIC DNA]</scope>
    <source>
        <strain evidence="10">cv. DUN x IM62</strain>
    </source>
</reference>